<keyword evidence="3" id="KW-1185">Reference proteome</keyword>
<proteinExistence type="predicted"/>
<comment type="caution">
    <text evidence="2">The sequence shown here is derived from an EMBL/GenBank/DDBJ whole genome shotgun (WGS) entry which is preliminary data.</text>
</comment>
<evidence type="ECO:0000313" key="3">
    <source>
        <dbReference type="Proteomes" id="UP001174677"/>
    </source>
</evidence>
<dbReference type="PANTHER" id="PTHR45844:SF17">
    <property type="entry name" value="TRANSCRIPTION FACTOR BHLH131"/>
    <property type="match status" value="1"/>
</dbReference>
<dbReference type="InterPro" id="IPR045847">
    <property type="entry name" value="AIG1-like"/>
</dbReference>
<dbReference type="Proteomes" id="UP001174677">
    <property type="component" value="Chromosome 7"/>
</dbReference>
<dbReference type="PANTHER" id="PTHR45844">
    <property type="entry name" value="TRANSCRIPTION FACTOR BHLH30"/>
    <property type="match status" value="1"/>
</dbReference>
<reference evidence="2" key="1">
    <citation type="journal article" date="2023" name="Plant Biotechnol. J.">
        <title>Chromosome-level wild Hevea brasiliensis genome provides new tools for genomic-assisted breeding and valuable loci to elevate rubber yield.</title>
        <authorList>
            <person name="Cheng H."/>
            <person name="Song X."/>
            <person name="Hu Y."/>
            <person name="Wu T."/>
            <person name="Yang Q."/>
            <person name="An Z."/>
            <person name="Feng S."/>
            <person name="Deng Z."/>
            <person name="Wu W."/>
            <person name="Zeng X."/>
            <person name="Tu M."/>
            <person name="Wang X."/>
            <person name="Huang H."/>
        </authorList>
    </citation>
    <scope>NUCLEOTIDE SEQUENCE</scope>
    <source>
        <strain evidence="2">MT/VB/25A 57/8</strain>
    </source>
</reference>
<sequence length="128" mass="14635">MVSLQLYDSRACSKKINFYSVANFMDVVSYRKLIATSISKEETKLENTVSDLKKLYGVGRLDCVFPDGADMSRVEYSKWQGERLVKVMFSCEDKKNLMSEIARAVRSVKGKLVKAEIPTMCRWTECVL</sequence>
<keyword evidence="1" id="KW-0238">DNA-binding</keyword>
<gene>
    <name evidence="2" type="ORF">P3X46_012732</name>
</gene>
<accession>A0ABQ9MBL1</accession>
<protein>
    <submittedName>
        <fullName evidence="2">Uncharacterized protein</fullName>
    </submittedName>
</protein>
<evidence type="ECO:0000313" key="2">
    <source>
        <dbReference type="EMBL" id="KAJ9177521.1"/>
    </source>
</evidence>
<name>A0ABQ9MBL1_HEVBR</name>
<evidence type="ECO:0000256" key="1">
    <source>
        <dbReference type="ARBA" id="ARBA00023125"/>
    </source>
</evidence>
<organism evidence="2 3">
    <name type="scientific">Hevea brasiliensis</name>
    <name type="common">Para rubber tree</name>
    <name type="synonym">Siphonia brasiliensis</name>
    <dbReference type="NCBI Taxonomy" id="3981"/>
    <lineage>
        <taxon>Eukaryota</taxon>
        <taxon>Viridiplantae</taxon>
        <taxon>Streptophyta</taxon>
        <taxon>Embryophyta</taxon>
        <taxon>Tracheophyta</taxon>
        <taxon>Spermatophyta</taxon>
        <taxon>Magnoliopsida</taxon>
        <taxon>eudicotyledons</taxon>
        <taxon>Gunneridae</taxon>
        <taxon>Pentapetalae</taxon>
        <taxon>rosids</taxon>
        <taxon>fabids</taxon>
        <taxon>Malpighiales</taxon>
        <taxon>Euphorbiaceae</taxon>
        <taxon>Crotonoideae</taxon>
        <taxon>Micrandreae</taxon>
        <taxon>Hevea</taxon>
    </lineage>
</organism>
<dbReference type="EMBL" id="JARPOI010000007">
    <property type="protein sequence ID" value="KAJ9177521.1"/>
    <property type="molecule type" value="Genomic_DNA"/>
</dbReference>